<evidence type="ECO:0000313" key="1">
    <source>
        <dbReference type="EMBL" id="RMI36708.1"/>
    </source>
</evidence>
<organism evidence="1 2">
    <name type="scientific">Actinomadura harenae</name>
    <dbReference type="NCBI Taxonomy" id="2483351"/>
    <lineage>
        <taxon>Bacteria</taxon>
        <taxon>Bacillati</taxon>
        <taxon>Actinomycetota</taxon>
        <taxon>Actinomycetes</taxon>
        <taxon>Streptosporangiales</taxon>
        <taxon>Thermomonosporaceae</taxon>
        <taxon>Actinomadura</taxon>
    </lineage>
</organism>
<gene>
    <name evidence="1" type="ORF">EBO15_37940</name>
</gene>
<sequence>MTRRRTTFRDPVADLATRDPEYLEALLSDLPERHALLLKDFYVTEGGRLSWTYLEIKHGIATGKLLEAVAEALQVAWEAGHHRMADGLLDIRRSHPPAAPSDEVSVCLYECCDRSMVAGIPVDGTYEVTVNGTVVPVHLQRVAQPGRPPKYCSNRCKQAAYRSRKARDAAAAARPFSDTP</sequence>
<dbReference type="AlphaFoldDB" id="A0A3M2LPF1"/>
<reference evidence="1 2" key="1">
    <citation type="submission" date="2018-10" db="EMBL/GenBank/DDBJ databases">
        <title>Isolation from soil.</title>
        <authorList>
            <person name="Hu J."/>
        </authorList>
    </citation>
    <scope>NUCLEOTIDE SEQUENCE [LARGE SCALE GENOMIC DNA]</scope>
    <source>
        <strain evidence="1 2">NEAU-Ht49</strain>
    </source>
</reference>
<evidence type="ECO:0000313" key="2">
    <source>
        <dbReference type="Proteomes" id="UP000282674"/>
    </source>
</evidence>
<protein>
    <submittedName>
        <fullName evidence="1">Uncharacterized protein</fullName>
    </submittedName>
</protein>
<name>A0A3M2LPF1_9ACTN</name>
<proteinExistence type="predicted"/>
<comment type="caution">
    <text evidence="1">The sequence shown here is derived from an EMBL/GenBank/DDBJ whole genome shotgun (WGS) entry which is preliminary data.</text>
</comment>
<accession>A0A3M2LPF1</accession>
<keyword evidence="2" id="KW-1185">Reference proteome</keyword>
<dbReference type="Proteomes" id="UP000282674">
    <property type="component" value="Unassembled WGS sequence"/>
</dbReference>
<dbReference type="EMBL" id="RFFG01000128">
    <property type="protein sequence ID" value="RMI36708.1"/>
    <property type="molecule type" value="Genomic_DNA"/>
</dbReference>